<sequence length="367" mass="41839">MITFGIMTLSMESEIAYFNEMASLAQSCGMEVFRFMPSKIDPHTLQVKGQKFDSKAKGWLEMELPIPAIVYDRCFYGEDEHSKQCLPIVSWLKNRKDITFLGYGLPNKLELYNAVKNTELSSYLPTSQSISDSGTVLNYLTSMKKIILKPINGAQGYGIYYVKKNDKTIHVKTEKQKKIISRIFPNEAKLVQWLQPLLKQRSYLLQPYLELSTNEQQPFDIRILLQKNEQGIWGERGRGIRIGSTGGILSNISAGGSVVTFSEWLSSLPPAKGDYIRQEVDFILSKLPAILEKEFLPLFEIGVDIGIAKNGSIWILDINSKPGRKVLFHTRPDLQETLYLAPLLYGKHLSQTEQIERKNYYEKTLSH</sequence>
<dbReference type="EMBL" id="JBJHQH010000020">
    <property type="protein sequence ID" value="MFK9094182.1"/>
    <property type="molecule type" value="Genomic_DNA"/>
</dbReference>
<accession>A0ABW8RNM8</accession>
<comment type="caution">
    <text evidence="1">The sequence shown here is derived from an EMBL/GenBank/DDBJ whole genome shotgun (WGS) entry which is preliminary data.</text>
</comment>
<evidence type="ECO:0000313" key="1">
    <source>
        <dbReference type="EMBL" id="MFK9094182.1"/>
    </source>
</evidence>
<dbReference type="InterPro" id="IPR026838">
    <property type="entry name" value="YheC/D"/>
</dbReference>
<name>A0ABW8RNM8_9BACI</name>
<dbReference type="Gene3D" id="3.30.1490.20">
    <property type="entry name" value="ATP-grasp fold, A domain"/>
    <property type="match status" value="1"/>
</dbReference>
<keyword evidence="2" id="KW-1185">Reference proteome</keyword>
<proteinExistence type="predicted"/>
<gene>
    <name evidence="1" type="ORF">ACJEBI_22250</name>
</gene>
<dbReference type="SUPFAM" id="SSF56059">
    <property type="entry name" value="Glutathione synthetase ATP-binding domain-like"/>
    <property type="match status" value="1"/>
</dbReference>
<dbReference type="InterPro" id="IPR013815">
    <property type="entry name" value="ATP_grasp_subdomain_1"/>
</dbReference>
<dbReference type="Proteomes" id="UP001623041">
    <property type="component" value="Unassembled WGS sequence"/>
</dbReference>
<protein>
    <submittedName>
        <fullName evidence="1">YheC/YheD family protein</fullName>
    </submittedName>
</protein>
<evidence type="ECO:0000313" key="2">
    <source>
        <dbReference type="Proteomes" id="UP001623041"/>
    </source>
</evidence>
<reference evidence="1 2" key="1">
    <citation type="submission" date="2024-11" db="EMBL/GenBank/DDBJ databases">
        <authorList>
            <person name="Lucas J.A."/>
        </authorList>
    </citation>
    <scope>NUCLEOTIDE SEQUENCE [LARGE SCALE GENOMIC DNA]</scope>
    <source>
        <strain evidence="1 2">Z 5.4</strain>
    </source>
</reference>
<organism evidence="1 2">
    <name type="scientific">Bacillus salipaludis</name>
    <dbReference type="NCBI Taxonomy" id="2547811"/>
    <lineage>
        <taxon>Bacteria</taxon>
        <taxon>Bacillati</taxon>
        <taxon>Bacillota</taxon>
        <taxon>Bacilli</taxon>
        <taxon>Bacillales</taxon>
        <taxon>Bacillaceae</taxon>
        <taxon>Bacillus</taxon>
    </lineage>
</organism>
<dbReference type="Pfam" id="PF14398">
    <property type="entry name" value="ATPgrasp_YheCD"/>
    <property type="match status" value="1"/>
</dbReference>
<dbReference type="RefSeq" id="WP_406582656.1">
    <property type="nucleotide sequence ID" value="NZ_JBJHQH010000020.1"/>
</dbReference>